<feature type="coiled-coil region" evidence="3">
    <location>
        <begin position="491"/>
        <end position="525"/>
    </location>
</feature>
<feature type="region of interest" description="Disordered" evidence="4">
    <location>
        <begin position="1"/>
        <end position="361"/>
    </location>
</feature>
<dbReference type="Pfam" id="PF05701">
    <property type="entry name" value="WEMBL"/>
    <property type="match status" value="1"/>
</dbReference>
<feature type="coiled-coil region" evidence="3">
    <location>
        <begin position="632"/>
        <end position="761"/>
    </location>
</feature>
<organism evidence="5 6">
    <name type="scientific">Artemisia annua</name>
    <name type="common">Sweet wormwood</name>
    <dbReference type="NCBI Taxonomy" id="35608"/>
    <lineage>
        <taxon>Eukaryota</taxon>
        <taxon>Viridiplantae</taxon>
        <taxon>Streptophyta</taxon>
        <taxon>Embryophyta</taxon>
        <taxon>Tracheophyta</taxon>
        <taxon>Spermatophyta</taxon>
        <taxon>Magnoliopsida</taxon>
        <taxon>eudicotyledons</taxon>
        <taxon>Gunneridae</taxon>
        <taxon>Pentapetalae</taxon>
        <taxon>asterids</taxon>
        <taxon>campanulids</taxon>
        <taxon>Asterales</taxon>
        <taxon>Asteraceae</taxon>
        <taxon>Asteroideae</taxon>
        <taxon>Anthemideae</taxon>
        <taxon>Artemisiinae</taxon>
        <taxon>Artemisia</taxon>
    </lineage>
</organism>
<feature type="compositionally biased region" description="Basic and acidic residues" evidence="4">
    <location>
        <begin position="225"/>
        <end position="243"/>
    </location>
</feature>
<protein>
    <recommendedName>
        <fullName evidence="7">WEB family</fullName>
    </recommendedName>
</protein>
<evidence type="ECO:0000256" key="3">
    <source>
        <dbReference type="SAM" id="Coils"/>
    </source>
</evidence>
<reference evidence="5 6" key="1">
    <citation type="journal article" date="2018" name="Mol. Plant">
        <title>The genome of Artemisia annua provides insight into the evolution of Asteraceae family and artemisinin biosynthesis.</title>
        <authorList>
            <person name="Shen Q."/>
            <person name="Zhang L."/>
            <person name="Liao Z."/>
            <person name="Wang S."/>
            <person name="Yan T."/>
            <person name="Shi P."/>
            <person name="Liu M."/>
            <person name="Fu X."/>
            <person name="Pan Q."/>
            <person name="Wang Y."/>
            <person name="Lv Z."/>
            <person name="Lu X."/>
            <person name="Zhang F."/>
            <person name="Jiang W."/>
            <person name="Ma Y."/>
            <person name="Chen M."/>
            <person name="Hao X."/>
            <person name="Li L."/>
            <person name="Tang Y."/>
            <person name="Lv G."/>
            <person name="Zhou Y."/>
            <person name="Sun X."/>
            <person name="Brodelius P.E."/>
            <person name="Rose J.K.C."/>
            <person name="Tang K."/>
        </authorList>
    </citation>
    <scope>NUCLEOTIDE SEQUENCE [LARGE SCALE GENOMIC DNA]</scope>
    <source>
        <strain evidence="6">cv. Huhao1</strain>
        <tissue evidence="5">Leaf</tissue>
    </source>
</reference>
<dbReference type="Proteomes" id="UP000245207">
    <property type="component" value="Unassembled WGS sequence"/>
</dbReference>
<dbReference type="InterPro" id="IPR008545">
    <property type="entry name" value="Web"/>
</dbReference>
<evidence type="ECO:0000313" key="5">
    <source>
        <dbReference type="EMBL" id="PWA61569.1"/>
    </source>
</evidence>
<dbReference type="GO" id="GO:0009904">
    <property type="term" value="P:chloroplast accumulation movement"/>
    <property type="evidence" value="ECO:0007669"/>
    <property type="project" value="TreeGrafter"/>
</dbReference>
<feature type="compositionally biased region" description="Basic and acidic residues" evidence="4">
    <location>
        <begin position="143"/>
        <end position="155"/>
    </location>
</feature>
<dbReference type="PANTHER" id="PTHR32054">
    <property type="entry name" value="HEAVY CHAIN, PUTATIVE, EXPRESSED-RELATED-RELATED"/>
    <property type="match status" value="1"/>
</dbReference>
<feature type="compositionally biased region" description="Basic and acidic residues" evidence="4">
    <location>
        <begin position="331"/>
        <end position="361"/>
    </location>
</feature>
<dbReference type="PANTHER" id="PTHR32054:SF96">
    <property type="entry name" value="WEB FAMILY PROTEIN"/>
    <property type="match status" value="1"/>
</dbReference>
<proteinExistence type="inferred from homology"/>
<dbReference type="GO" id="GO:0005829">
    <property type="term" value="C:cytosol"/>
    <property type="evidence" value="ECO:0007669"/>
    <property type="project" value="TreeGrafter"/>
</dbReference>
<feature type="compositionally biased region" description="Basic and acidic residues" evidence="4">
    <location>
        <begin position="273"/>
        <end position="288"/>
    </location>
</feature>
<dbReference type="GO" id="GO:0009903">
    <property type="term" value="P:chloroplast avoidance movement"/>
    <property type="evidence" value="ECO:0007669"/>
    <property type="project" value="TreeGrafter"/>
</dbReference>
<gene>
    <name evidence="5" type="ORF">CTI12_AA371900</name>
</gene>
<evidence type="ECO:0000256" key="1">
    <source>
        <dbReference type="ARBA" id="ARBA00005485"/>
    </source>
</evidence>
<feature type="coiled-coil region" evidence="3">
    <location>
        <begin position="413"/>
        <end position="466"/>
    </location>
</feature>
<comment type="caution">
    <text evidence="5">The sequence shown here is derived from an EMBL/GenBank/DDBJ whole genome shotgun (WGS) entry which is preliminary data.</text>
</comment>
<evidence type="ECO:0000313" key="6">
    <source>
        <dbReference type="Proteomes" id="UP000245207"/>
    </source>
</evidence>
<feature type="compositionally biased region" description="Polar residues" evidence="4">
    <location>
        <begin position="246"/>
        <end position="262"/>
    </location>
</feature>
<evidence type="ECO:0000256" key="2">
    <source>
        <dbReference type="ARBA" id="ARBA00023054"/>
    </source>
</evidence>
<feature type="compositionally biased region" description="Polar residues" evidence="4">
    <location>
        <begin position="316"/>
        <end position="329"/>
    </location>
</feature>
<evidence type="ECO:0008006" key="7">
    <source>
        <dbReference type="Google" id="ProtNLM"/>
    </source>
</evidence>
<keyword evidence="6" id="KW-1185">Reference proteome</keyword>
<comment type="similarity">
    <text evidence="1">Belongs to the WEB family.</text>
</comment>
<sequence length="791" mass="88072">MDEVETWKENLTTNGEGSANLVLDGEVEPQNRVMGMNTDNGQDSGGTIPLNTSEGPKIKQEPSKDPKLLDSIGDRLKVLPESAIHHSEETQTNDQLSEAQEDGLTRHHSVLENGATGLGHGHKNATTGQGHLQEDDPASQDLNQKDGHKGHDQVPKDGPMLQDRVQEHGHTGQNNVQEDGHASQDHIKKDGPMCEDHAQVDGQKGQTHVSEDCPTDQYYSQNHGHTVEGHVQEGRLKALDHFQENGPGQNHAQRNDPTSQDLIQVFGTSGKVHVQEDHPDHPTSHNDAQEDGPTSQDHVQNDGPIGQDYVHEDGRTSQAPTSRLANCQVYNHEERSLDVNQKLEKVGSEQQPEKSKYRRGDIDTTAPFESVKAAVSMFGGIVDWKAHKIQVAERRKYIAQELRKANIEIPLFKKKSEAAEEAKEQALKELDNTKRLLEELKLNLERAETEERQAKQDAELATLRVEEMEQGIANDSSVAAKAQLEVAQARHQAAVSELKTVKLELEDLQKEYDLLISERDLAIKNANEAVSNSKEIEKNVEGLTIKLITTKEALESAHAAHMEAEEYRIGVAMAREEDALYWEEELKQSEEELEKINQQIAEAENFKSKVDTASVLLQNMKTDLGVYMEENHKDIQAKVDLAKTNLEEVKKNIETATNEVNNMRLVANSLNSELEQEKETLLTIKQKEGMAAVAVAALEADLKQAISEVESIQTKEKEAREKTIELPKQLEKTAEEADQAKSRAQKAHEELQKAKEAAELYCFTPVILLEHPLSRCQTGSLACFFTNSELG</sequence>
<keyword evidence="2 3" id="KW-0175">Coiled coil</keyword>
<dbReference type="AlphaFoldDB" id="A0A2U1MJZ6"/>
<feature type="compositionally biased region" description="Basic and acidic residues" evidence="4">
    <location>
        <begin position="178"/>
        <end position="199"/>
    </location>
</feature>
<accession>A0A2U1MJZ6</accession>
<evidence type="ECO:0000256" key="4">
    <source>
        <dbReference type="SAM" id="MobiDB-lite"/>
    </source>
</evidence>
<dbReference type="EMBL" id="PKPP01005074">
    <property type="protein sequence ID" value="PWA61569.1"/>
    <property type="molecule type" value="Genomic_DNA"/>
</dbReference>
<feature type="compositionally biased region" description="Basic and acidic residues" evidence="4">
    <location>
        <begin position="56"/>
        <end position="89"/>
    </location>
</feature>
<dbReference type="STRING" id="35608.A0A2U1MJZ6"/>
<name>A0A2U1MJZ6_ARTAN</name>
<dbReference type="OrthoDB" id="1931671at2759"/>
<feature type="coiled-coil region" evidence="3">
    <location>
        <begin position="579"/>
        <end position="606"/>
    </location>
</feature>